<feature type="region of interest" description="Disordered" evidence="1">
    <location>
        <begin position="1"/>
        <end position="30"/>
    </location>
</feature>
<sequence>MVLTSLHKVHTSSGTSLRRGRKSASCQREESKPFLPRVVADSNFPCATGGGVCTIRAWVEFGESSGVPASADFGGLEILAAPQPLR</sequence>
<protein>
    <submittedName>
        <fullName evidence="2">Uncharacterized protein</fullName>
    </submittedName>
</protein>
<name>A0AAV6YSH5_ENGPU</name>
<dbReference type="Proteomes" id="UP000824782">
    <property type="component" value="Unassembled WGS sequence"/>
</dbReference>
<organism evidence="2 3">
    <name type="scientific">Engystomops pustulosus</name>
    <name type="common">Tungara frog</name>
    <name type="synonym">Physalaemus pustulosus</name>
    <dbReference type="NCBI Taxonomy" id="76066"/>
    <lineage>
        <taxon>Eukaryota</taxon>
        <taxon>Metazoa</taxon>
        <taxon>Chordata</taxon>
        <taxon>Craniata</taxon>
        <taxon>Vertebrata</taxon>
        <taxon>Euteleostomi</taxon>
        <taxon>Amphibia</taxon>
        <taxon>Batrachia</taxon>
        <taxon>Anura</taxon>
        <taxon>Neobatrachia</taxon>
        <taxon>Hyloidea</taxon>
        <taxon>Leptodactylidae</taxon>
        <taxon>Leiuperinae</taxon>
        <taxon>Engystomops</taxon>
    </lineage>
</organism>
<keyword evidence="3" id="KW-1185">Reference proteome</keyword>
<evidence type="ECO:0000313" key="3">
    <source>
        <dbReference type="Proteomes" id="UP000824782"/>
    </source>
</evidence>
<evidence type="ECO:0000313" key="2">
    <source>
        <dbReference type="EMBL" id="KAG8536946.1"/>
    </source>
</evidence>
<evidence type="ECO:0000256" key="1">
    <source>
        <dbReference type="SAM" id="MobiDB-lite"/>
    </source>
</evidence>
<comment type="caution">
    <text evidence="2">The sequence shown here is derived from an EMBL/GenBank/DDBJ whole genome shotgun (WGS) entry which is preliminary data.</text>
</comment>
<dbReference type="AlphaFoldDB" id="A0AAV6YSH5"/>
<reference evidence="2" key="1">
    <citation type="thesis" date="2020" institute="ProQuest LLC" country="789 East Eisenhower Parkway, Ann Arbor, MI, USA">
        <title>Comparative Genomics and Chromosome Evolution.</title>
        <authorList>
            <person name="Mudd A.B."/>
        </authorList>
    </citation>
    <scope>NUCLEOTIDE SEQUENCE</scope>
    <source>
        <strain evidence="2">237g6f4</strain>
        <tissue evidence="2">Blood</tissue>
    </source>
</reference>
<dbReference type="EMBL" id="WNYA01035875">
    <property type="protein sequence ID" value="KAG8536946.1"/>
    <property type="molecule type" value="Genomic_DNA"/>
</dbReference>
<accession>A0AAV6YSH5</accession>
<proteinExistence type="predicted"/>
<gene>
    <name evidence="2" type="ORF">GDO81_025365</name>
</gene>